<reference evidence="11 12" key="1">
    <citation type="submission" date="2013-08" db="EMBL/GenBank/DDBJ databases">
        <authorList>
            <person name="Weinstock G."/>
            <person name="Sodergren E."/>
            <person name="Wylie T."/>
            <person name="Fulton L."/>
            <person name="Fulton R."/>
            <person name="Fronick C."/>
            <person name="O'Laughlin M."/>
            <person name="Godfrey J."/>
            <person name="Miner T."/>
            <person name="Herter B."/>
            <person name="Appelbaum E."/>
            <person name="Cordes M."/>
            <person name="Lek S."/>
            <person name="Wollam A."/>
            <person name="Pepin K.H."/>
            <person name="Palsikar V.B."/>
            <person name="Mitreva M."/>
            <person name="Wilson R.K."/>
        </authorList>
    </citation>
    <scope>NUCLEOTIDE SEQUENCE [LARGE SCALE GENOMIC DNA]</scope>
    <source>
        <strain evidence="11 12">ATCC BAA-474</strain>
    </source>
</reference>
<feature type="transmembrane region" description="Helical" evidence="10">
    <location>
        <begin position="315"/>
        <end position="336"/>
    </location>
</feature>
<evidence type="ECO:0000313" key="11">
    <source>
        <dbReference type="EMBL" id="ERT68380.1"/>
    </source>
</evidence>
<evidence type="ECO:0000256" key="6">
    <source>
        <dbReference type="ARBA" id="ARBA00022989"/>
    </source>
</evidence>
<dbReference type="InterPro" id="IPR002528">
    <property type="entry name" value="MATE_fam"/>
</dbReference>
<dbReference type="RefSeq" id="WP_023051305.1">
    <property type="nucleotide sequence ID" value="NZ_CP173062.2"/>
</dbReference>
<evidence type="ECO:0000256" key="5">
    <source>
        <dbReference type="ARBA" id="ARBA00022692"/>
    </source>
</evidence>
<comment type="subcellular location">
    <subcellularLocation>
        <location evidence="1">Cell membrane</location>
        <topology evidence="1">Multi-pass membrane protein</topology>
    </subcellularLocation>
</comment>
<dbReference type="AlphaFoldDB" id="U7VA20"/>
<dbReference type="Proteomes" id="UP000017081">
    <property type="component" value="Unassembled WGS sequence"/>
</dbReference>
<evidence type="ECO:0000256" key="10">
    <source>
        <dbReference type="SAM" id="Phobius"/>
    </source>
</evidence>
<dbReference type="InterPro" id="IPR050222">
    <property type="entry name" value="MATE_MdtK"/>
</dbReference>
<feature type="transmembrane region" description="Helical" evidence="10">
    <location>
        <begin position="417"/>
        <end position="438"/>
    </location>
</feature>
<feature type="transmembrane region" description="Helical" evidence="10">
    <location>
        <begin position="198"/>
        <end position="217"/>
    </location>
</feature>
<evidence type="ECO:0000256" key="3">
    <source>
        <dbReference type="ARBA" id="ARBA00022449"/>
    </source>
</evidence>
<feature type="transmembrane region" description="Helical" evidence="10">
    <location>
        <begin position="12"/>
        <end position="33"/>
    </location>
</feature>
<evidence type="ECO:0000256" key="9">
    <source>
        <dbReference type="ARBA" id="ARBA00031636"/>
    </source>
</evidence>
<feature type="transmembrane region" description="Helical" evidence="10">
    <location>
        <begin position="56"/>
        <end position="83"/>
    </location>
</feature>
<feature type="transmembrane region" description="Helical" evidence="10">
    <location>
        <begin position="285"/>
        <end position="303"/>
    </location>
</feature>
<keyword evidence="7" id="KW-0406">Ion transport</keyword>
<keyword evidence="2" id="KW-0813">Transport</keyword>
<dbReference type="InterPro" id="IPR048279">
    <property type="entry name" value="MdtK-like"/>
</dbReference>
<evidence type="ECO:0000256" key="7">
    <source>
        <dbReference type="ARBA" id="ARBA00023065"/>
    </source>
</evidence>
<proteinExistence type="predicted"/>
<dbReference type="HOGENOM" id="CLU_012893_5_3_0"/>
<evidence type="ECO:0000256" key="4">
    <source>
        <dbReference type="ARBA" id="ARBA00022475"/>
    </source>
</evidence>
<dbReference type="GO" id="GO:0005886">
    <property type="term" value="C:plasma membrane"/>
    <property type="evidence" value="ECO:0007669"/>
    <property type="project" value="UniProtKB-SubCell"/>
</dbReference>
<name>U7VA20_9FUSO</name>
<dbReference type="STRING" id="1319815.HMPREF0202_01769"/>
<dbReference type="GO" id="GO:0006811">
    <property type="term" value="P:monoatomic ion transport"/>
    <property type="evidence" value="ECO:0007669"/>
    <property type="project" value="UniProtKB-KW"/>
</dbReference>
<evidence type="ECO:0000313" key="12">
    <source>
        <dbReference type="Proteomes" id="UP000017081"/>
    </source>
</evidence>
<evidence type="ECO:0000256" key="2">
    <source>
        <dbReference type="ARBA" id="ARBA00022448"/>
    </source>
</evidence>
<feature type="transmembrane region" description="Helical" evidence="10">
    <location>
        <begin position="135"/>
        <end position="154"/>
    </location>
</feature>
<dbReference type="EMBL" id="AXZF01000067">
    <property type="protein sequence ID" value="ERT68380.1"/>
    <property type="molecule type" value="Genomic_DNA"/>
</dbReference>
<dbReference type="Pfam" id="PF01554">
    <property type="entry name" value="MatE"/>
    <property type="match status" value="2"/>
</dbReference>
<gene>
    <name evidence="11" type="ORF">HMPREF0202_01769</name>
</gene>
<keyword evidence="6 10" id="KW-1133">Transmembrane helix</keyword>
<sequence>MIKSAFLNRSKEIIKLAIPAVGEMILYMLIWVFDTLMVGKHGGQISVSAVGFSSEIMYTFINILIAMGLSISITSIVARCLGAREHKKAEDMADLGVKIGGVIAVLVFLIFFIFSKNILSLAGAKGDVLTLGYRYMRICSIGLFFNMVTNLLNGVFRGCKNTKTPLYGAAILNIVNLSLDYALIFGKFGFPELGVEGAAIATTIGNVCAFLFILSQLKKLPFKISLKGKVNFNYLKELVDLAVPSGLQEGAFSIVRLLSVMMVMKLGSLAFSANQISVTIESISFMPGWGFAISAVSLVGHSIGEKDLKGAREYANTSLLLACIVMGFFSLVFLFFSENLVRLFIKSDEVEVIALGAACLMIGSIQQIPTAIDMVLSGSLKGMGDTKTPFRIVLFCNWCIRLPLMYYFIYLKRMPVTYFWWITSLQWTVEAAIFIKIYRNKFYKNPLKS</sequence>
<keyword evidence="12" id="KW-1185">Reference proteome</keyword>
<accession>U7VA20</accession>
<keyword evidence="5 10" id="KW-0812">Transmembrane</keyword>
<protein>
    <recommendedName>
        <fullName evidence="9">Multidrug-efflux transporter</fullName>
    </recommendedName>
</protein>
<feature type="transmembrane region" description="Helical" evidence="10">
    <location>
        <begin position="95"/>
        <end position="115"/>
    </location>
</feature>
<dbReference type="GO" id="GO:0015297">
    <property type="term" value="F:antiporter activity"/>
    <property type="evidence" value="ECO:0007669"/>
    <property type="project" value="UniProtKB-KW"/>
</dbReference>
<evidence type="ECO:0000256" key="8">
    <source>
        <dbReference type="ARBA" id="ARBA00023136"/>
    </source>
</evidence>
<dbReference type="PANTHER" id="PTHR43298:SF4">
    <property type="entry name" value="DRUG_SODIUM ANTIPORTER"/>
    <property type="match status" value="1"/>
</dbReference>
<dbReference type="PATRIC" id="fig|1319815.3.peg.1709"/>
<comment type="caution">
    <text evidence="11">The sequence shown here is derived from an EMBL/GenBank/DDBJ whole genome shotgun (WGS) entry which is preliminary data.</text>
</comment>
<dbReference type="PIRSF" id="PIRSF006603">
    <property type="entry name" value="DinF"/>
    <property type="match status" value="1"/>
</dbReference>
<keyword evidence="3" id="KW-0050">Antiport</keyword>
<dbReference type="NCBIfam" id="TIGR00797">
    <property type="entry name" value="matE"/>
    <property type="match status" value="1"/>
</dbReference>
<dbReference type="PANTHER" id="PTHR43298">
    <property type="entry name" value="MULTIDRUG RESISTANCE PROTEIN NORM-RELATED"/>
    <property type="match status" value="1"/>
</dbReference>
<feature type="transmembrane region" description="Helical" evidence="10">
    <location>
        <begin position="392"/>
        <end position="411"/>
    </location>
</feature>
<keyword evidence="8 10" id="KW-0472">Membrane</keyword>
<keyword evidence="4" id="KW-1003">Cell membrane</keyword>
<dbReference type="GO" id="GO:0042910">
    <property type="term" value="F:xenobiotic transmembrane transporter activity"/>
    <property type="evidence" value="ECO:0007669"/>
    <property type="project" value="InterPro"/>
</dbReference>
<feature type="transmembrane region" description="Helical" evidence="10">
    <location>
        <begin position="166"/>
        <end position="186"/>
    </location>
</feature>
<dbReference type="eggNOG" id="COG0534">
    <property type="taxonomic scope" value="Bacteria"/>
</dbReference>
<organism evidence="11 12">
    <name type="scientific">Cetobacterium somerae ATCC BAA-474</name>
    <dbReference type="NCBI Taxonomy" id="1319815"/>
    <lineage>
        <taxon>Bacteria</taxon>
        <taxon>Fusobacteriati</taxon>
        <taxon>Fusobacteriota</taxon>
        <taxon>Fusobacteriia</taxon>
        <taxon>Fusobacteriales</taxon>
        <taxon>Fusobacteriaceae</taxon>
        <taxon>Cetobacterium</taxon>
    </lineage>
</organism>
<dbReference type="CDD" id="cd13137">
    <property type="entry name" value="MATE_NorM_like"/>
    <property type="match status" value="1"/>
</dbReference>
<evidence type="ECO:0000256" key="1">
    <source>
        <dbReference type="ARBA" id="ARBA00004651"/>
    </source>
</evidence>